<keyword evidence="1" id="KW-0808">Transferase</keyword>
<dbReference type="OrthoDB" id="2559662at2759"/>
<dbReference type="CDD" id="cd11296">
    <property type="entry name" value="O-FucT_like"/>
    <property type="match status" value="1"/>
</dbReference>
<dbReference type="AlphaFoldDB" id="A0A2H3IWQ4"/>
<dbReference type="EMBL" id="KB467831">
    <property type="protein sequence ID" value="PCH34412.1"/>
    <property type="molecule type" value="Genomic_DNA"/>
</dbReference>
<reference evidence="4 5" key="1">
    <citation type="journal article" date="2012" name="Science">
        <title>The Paleozoic origin of enzymatic lignin decomposition reconstructed from 31 fungal genomes.</title>
        <authorList>
            <person name="Floudas D."/>
            <person name="Binder M."/>
            <person name="Riley R."/>
            <person name="Barry K."/>
            <person name="Blanchette R.A."/>
            <person name="Henrissat B."/>
            <person name="Martinez A.T."/>
            <person name="Otillar R."/>
            <person name="Spatafora J.W."/>
            <person name="Yadav J.S."/>
            <person name="Aerts A."/>
            <person name="Benoit I."/>
            <person name="Boyd A."/>
            <person name="Carlson A."/>
            <person name="Copeland A."/>
            <person name="Coutinho P.M."/>
            <person name="de Vries R.P."/>
            <person name="Ferreira P."/>
            <person name="Findley K."/>
            <person name="Foster B."/>
            <person name="Gaskell J."/>
            <person name="Glotzer D."/>
            <person name="Gorecki P."/>
            <person name="Heitman J."/>
            <person name="Hesse C."/>
            <person name="Hori C."/>
            <person name="Igarashi K."/>
            <person name="Jurgens J.A."/>
            <person name="Kallen N."/>
            <person name="Kersten P."/>
            <person name="Kohler A."/>
            <person name="Kuees U."/>
            <person name="Kumar T.K.A."/>
            <person name="Kuo A."/>
            <person name="LaButti K."/>
            <person name="Larrondo L.F."/>
            <person name="Lindquist E."/>
            <person name="Ling A."/>
            <person name="Lombard V."/>
            <person name="Lucas S."/>
            <person name="Lundell T."/>
            <person name="Martin R."/>
            <person name="McLaughlin D.J."/>
            <person name="Morgenstern I."/>
            <person name="Morin E."/>
            <person name="Murat C."/>
            <person name="Nagy L.G."/>
            <person name="Nolan M."/>
            <person name="Ohm R.A."/>
            <person name="Patyshakuliyeva A."/>
            <person name="Rokas A."/>
            <person name="Ruiz-Duenas F.J."/>
            <person name="Sabat G."/>
            <person name="Salamov A."/>
            <person name="Samejima M."/>
            <person name="Schmutz J."/>
            <person name="Slot J.C."/>
            <person name="St John F."/>
            <person name="Stenlid J."/>
            <person name="Sun H."/>
            <person name="Sun S."/>
            <person name="Syed K."/>
            <person name="Tsang A."/>
            <person name="Wiebenga A."/>
            <person name="Young D."/>
            <person name="Pisabarro A."/>
            <person name="Eastwood D.C."/>
            <person name="Martin F."/>
            <person name="Cullen D."/>
            <person name="Grigoriev I.V."/>
            <person name="Hibbett D.S."/>
        </authorList>
    </citation>
    <scope>NUCLEOTIDE SEQUENCE [LARGE SCALE GENOMIC DNA]</scope>
    <source>
        <strain evidence="4 5">MD-104</strain>
    </source>
</reference>
<keyword evidence="2" id="KW-0294">Fucose metabolism</keyword>
<keyword evidence="3" id="KW-0119">Carbohydrate metabolism</keyword>
<sequence>MLRSRLASGWGNVMQELLMNHYLAYRAGHSFVFDNFTWNDDGSLYSYFNGKPIPSRIPISAHIQGPTAGGVFITDPAAPRAVMKEFFDEICPHPTIIRNDDIIRSLGRESTAEVMIEKWVEVLRAIDDRCVEVARGSIFGSRDRLLDVWPSFSRSPVVTEFAWSPLIELAFDANREIFAPSATAEPFLLSSPFTGNNAERYTPIPGLLALHIRRGDFEEHCRKLPGWGSSYVGYASFPEFGDRLHIPPGAEPEERAEIYRRHCFPEIDEIVSKVEEVHASEAGRGLRHVFVMTNGSREWLAQLEAALMRSGIWTSVTSSRDLLLNAEQEYVKQAVDMLIGHRSQVFIGNGFSSLTGQVNMLRMAYGFPPETNRFW</sequence>
<dbReference type="Proteomes" id="UP000218811">
    <property type="component" value="Unassembled WGS sequence"/>
</dbReference>
<gene>
    <name evidence="4" type="ORF">WOLCODRAFT_61697</name>
</gene>
<dbReference type="InterPro" id="IPR019378">
    <property type="entry name" value="GDP-Fuc_O-FucTrfase"/>
</dbReference>
<proteinExistence type="predicted"/>
<organism evidence="4 5">
    <name type="scientific">Wolfiporia cocos (strain MD-104)</name>
    <name type="common">Brown rot fungus</name>
    <dbReference type="NCBI Taxonomy" id="742152"/>
    <lineage>
        <taxon>Eukaryota</taxon>
        <taxon>Fungi</taxon>
        <taxon>Dikarya</taxon>
        <taxon>Basidiomycota</taxon>
        <taxon>Agaricomycotina</taxon>
        <taxon>Agaricomycetes</taxon>
        <taxon>Polyporales</taxon>
        <taxon>Phaeolaceae</taxon>
        <taxon>Wolfiporia</taxon>
    </lineage>
</organism>
<dbReference type="GO" id="GO:0016740">
    <property type="term" value="F:transferase activity"/>
    <property type="evidence" value="ECO:0007669"/>
    <property type="project" value="UniProtKB-KW"/>
</dbReference>
<evidence type="ECO:0000256" key="2">
    <source>
        <dbReference type="ARBA" id="ARBA00023253"/>
    </source>
</evidence>
<evidence type="ECO:0000313" key="4">
    <source>
        <dbReference type="EMBL" id="PCH34412.1"/>
    </source>
</evidence>
<evidence type="ECO:0000256" key="3">
    <source>
        <dbReference type="ARBA" id="ARBA00023277"/>
    </source>
</evidence>
<keyword evidence="5" id="KW-1185">Reference proteome</keyword>
<dbReference type="OMA" id="ITERWMS"/>
<name>A0A2H3IWQ4_WOLCO</name>
<evidence type="ECO:0000256" key="1">
    <source>
        <dbReference type="ARBA" id="ARBA00022679"/>
    </source>
</evidence>
<evidence type="ECO:0000313" key="5">
    <source>
        <dbReference type="Proteomes" id="UP000218811"/>
    </source>
</evidence>
<dbReference type="Pfam" id="PF10250">
    <property type="entry name" value="O-FucT"/>
    <property type="match status" value="1"/>
</dbReference>
<dbReference type="Gene3D" id="3.40.50.11350">
    <property type="match status" value="1"/>
</dbReference>
<accession>A0A2H3IWQ4</accession>
<dbReference type="GO" id="GO:0006004">
    <property type="term" value="P:fucose metabolic process"/>
    <property type="evidence" value="ECO:0007669"/>
    <property type="project" value="UniProtKB-KW"/>
</dbReference>
<protein>
    <submittedName>
        <fullName evidence="4">Uncharacterized protein</fullName>
    </submittedName>
</protein>